<evidence type="ECO:0000256" key="3">
    <source>
        <dbReference type="ARBA" id="ARBA00022989"/>
    </source>
</evidence>
<accession>A0ABS4Z090</accession>
<keyword evidence="2 5" id="KW-0812">Transmembrane</keyword>
<evidence type="ECO:0000313" key="7">
    <source>
        <dbReference type="Proteomes" id="UP000711614"/>
    </source>
</evidence>
<comment type="subcellular location">
    <subcellularLocation>
        <location evidence="1">Membrane</location>
        <topology evidence="1">Multi-pass membrane protein</topology>
    </subcellularLocation>
</comment>
<name>A0ABS4Z090_9MICC</name>
<protein>
    <submittedName>
        <fullName evidence="6">Tic20 family protein</fullName>
    </submittedName>
</protein>
<dbReference type="EMBL" id="JAGIOI010000001">
    <property type="protein sequence ID" value="MBP2414437.1"/>
    <property type="molecule type" value="Genomic_DNA"/>
</dbReference>
<feature type="transmembrane region" description="Helical" evidence="5">
    <location>
        <begin position="24"/>
        <end position="42"/>
    </location>
</feature>
<evidence type="ECO:0000256" key="2">
    <source>
        <dbReference type="ARBA" id="ARBA00022692"/>
    </source>
</evidence>
<evidence type="ECO:0000256" key="4">
    <source>
        <dbReference type="ARBA" id="ARBA00023136"/>
    </source>
</evidence>
<evidence type="ECO:0000256" key="5">
    <source>
        <dbReference type="SAM" id="Phobius"/>
    </source>
</evidence>
<keyword evidence="4 5" id="KW-0472">Membrane</keyword>
<comment type="caution">
    <text evidence="6">The sequence shown here is derived from an EMBL/GenBank/DDBJ whole genome shotgun (WGS) entry which is preliminary data.</text>
</comment>
<feature type="transmembrane region" description="Helical" evidence="5">
    <location>
        <begin position="90"/>
        <end position="112"/>
    </location>
</feature>
<evidence type="ECO:0000313" key="6">
    <source>
        <dbReference type="EMBL" id="MBP2414437.1"/>
    </source>
</evidence>
<organism evidence="6 7">
    <name type="scientific">Arthrobacter stackebrandtii</name>
    <dbReference type="NCBI Taxonomy" id="272161"/>
    <lineage>
        <taxon>Bacteria</taxon>
        <taxon>Bacillati</taxon>
        <taxon>Actinomycetota</taxon>
        <taxon>Actinomycetes</taxon>
        <taxon>Micrococcales</taxon>
        <taxon>Micrococcaceae</taxon>
        <taxon>Arthrobacter</taxon>
    </lineage>
</organism>
<proteinExistence type="predicted"/>
<reference evidence="6 7" key="1">
    <citation type="submission" date="2021-03" db="EMBL/GenBank/DDBJ databases">
        <title>Sequencing the genomes of 1000 actinobacteria strains.</title>
        <authorList>
            <person name="Klenk H.-P."/>
        </authorList>
    </citation>
    <scope>NUCLEOTIDE SEQUENCE [LARGE SCALE GENOMIC DNA]</scope>
    <source>
        <strain evidence="6 7">DSM 16005</strain>
    </source>
</reference>
<dbReference type="RefSeq" id="WP_342591277.1">
    <property type="nucleotide sequence ID" value="NZ_JAGIOI010000001.1"/>
</dbReference>
<keyword evidence="3 5" id="KW-1133">Transmembrane helix</keyword>
<dbReference type="Pfam" id="PF09685">
    <property type="entry name" value="MamF_MmsF"/>
    <property type="match status" value="1"/>
</dbReference>
<keyword evidence="7" id="KW-1185">Reference proteome</keyword>
<feature type="transmembrane region" description="Helical" evidence="5">
    <location>
        <begin position="63"/>
        <end position="84"/>
    </location>
</feature>
<dbReference type="InterPro" id="IPR019109">
    <property type="entry name" value="MamF_MmsF"/>
</dbReference>
<gene>
    <name evidence="6" type="ORF">JOF48_003236</name>
</gene>
<evidence type="ECO:0000256" key="1">
    <source>
        <dbReference type="ARBA" id="ARBA00004141"/>
    </source>
</evidence>
<dbReference type="Proteomes" id="UP000711614">
    <property type="component" value="Unassembled WGS sequence"/>
</dbReference>
<sequence length="130" mass="14516">MSHPTTHTNGSPQPPLTPSEDKQWAFMSHCGGILGCIPSFFIHKYVGPRGRFTEQESLEALNFTLPPTLVAVALNLLALVFVFINPQVATVFSMLALLVWIFLTVFSVIAALQVNKGQPYRYSLNLRWLK</sequence>